<dbReference type="InterPro" id="IPR005490">
    <property type="entry name" value="LD_TPept_cat_dom"/>
</dbReference>
<evidence type="ECO:0000313" key="12">
    <source>
        <dbReference type="Proteomes" id="UP000548326"/>
    </source>
</evidence>
<evidence type="ECO:0000313" key="11">
    <source>
        <dbReference type="Proteomes" id="UP000541583"/>
    </source>
</evidence>
<dbReference type="GO" id="GO:0004180">
    <property type="term" value="F:carboxypeptidase activity"/>
    <property type="evidence" value="ECO:0007669"/>
    <property type="project" value="UniProtKB-ARBA"/>
</dbReference>
<keyword evidence="11" id="KW-1185">Reference proteome</keyword>
<dbReference type="PANTHER" id="PTHR41533">
    <property type="entry name" value="L,D-TRANSPEPTIDASE HI_1667-RELATED"/>
    <property type="match status" value="1"/>
</dbReference>
<dbReference type="SUPFAM" id="SSF141523">
    <property type="entry name" value="L,D-transpeptidase catalytic domain-like"/>
    <property type="match status" value="1"/>
</dbReference>
<dbReference type="GO" id="GO:0008360">
    <property type="term" value="P:regulation of cell shape"/>
    <property type="evidence" value="ECO:0007669"/>
    <property type="project" value="UniProtKB-UniRule"/>
</dbReference>
<keyword evidence="3" id="KW-0808">Transferase</keyword>
<organism evidence="10 12">
    <name type="scientific">Mucilaginibacter lappiensis</name>
    <dbReference type="NCBI Taxonomy" id="354630"/>
    <lineage>
        <taxon>Bacteria</taxon>
        <taxon>Pseudomonadati</taxon>
        <taxon>Bacteroidota</taxon>
        <taxon>Sphingobacteriia</taxon>
        <taxon>Sphingobacteriales</taxon>
        <taxon>Sphingobacteriaceae</taxon>
        <taxon>Mucilaginibacter</taxon>
    </lineage>
</organism>
<dbReference type="InterPro" id="IPR052905">
    <property type="entry name" value="LD-transpeptidase_YkuD-like"/>
</dbReference>
<protein>
    <submittedName>
        <fullName evidence="10">Murein L,D-transpeptidase YcbB/YkuD</fullName>
    </submittedName>
</protein>
<evidence type="ECO:0000256" key="5">
    <source>
        <dbReference type="ARBA" id="ARBA00022984"/>
    </source>
</evidence>
<comment type="similarity">
    <text evidence="2">Belongs to the YkuD family.</text>
</comment>
<dbReference type="OrthoDB" id="9778545at2"/>
<evidence type="ECO:0000313" key="9">
    <source>
        <dbReference type="EMBL" id="MBB6107865.1"/>
    </source>
</evidence>
<feature type="active site" description="Nucleophile" evidence="7">
    <location>
        <position position="430"/>
    </location>
</feature>
<keyword evidence="4 7" id="KW-0133">Cell shape</keyword>
<evidence type="ECO:0000256" key="3">
    <source>
        <dbReference type="ARBA" id="ARBA00022679"/>
    </source>
</evidence>
<dbReference type="Gene3D" id="2.40.440.10">
    <property type="entry name" value="L,D-transpeptidase catalytic domain-like"/>
    <property type="match status" value="1"/>
</dbReference>
<sequence length="526" mass="59764">MTFTFTKKTSVYLLILGLFVSLFAFQSCKKKHSAIADRLFKVTQNKIYEDVDPDTLAAALKKEIESQKSQIANEEVIEAFVKGNGYQPVLVMDHFFNGDLDILPDYFDKITEHGLSKKPYHIAAIRTLVAKFHDKNGIMSTDEAYHELARLELLTASSLIKYSNALQYGVVNPRKIFSRYFTATKRPDSTSMKNVLLVKDLKTYLDSIQPADPQYKALQKAFLNNTVIDGLSAEESKRYFLVNMERLRWKNKPTEQKYVIVNIPDFKLDVMEGGKSVLNMKVCVGQGRNMDGRASLISYADSDRYDKPFPRETPQLSSVIHSVEVNPTWNIPRSIATKEIIIEAAEDPYYLSNKNIDVYKDGKKIEDPETIDWSTVTADNLQYDFKQRPGEDNSLGKIKFLFKNKSSVYLHDTPAKSAFRKSMRAVSHGCVRLGDPQGLAKNLFGEGEDYDTIAKDMSEDNPEPTNIGLPKKTPIYITYVTCWVDDTGVLQSRQDVYGLDIVLYDHLKPLMGENLNPKSEMLNAKR</sequence>
<dbReference type="GO" id="GO:0016740">
    <property type="term" value="F:transferase activity"/>
    <property type="evidence" value="ECO:0007669"/>
    <property type="project" value="UniProtKB-KW"/>
</dbReference>
<dbReference type="AlphaFoldDB" id="A0A1N6NQX9"/>
<name>A0A1N6NQX9_9SPHI</name>
<dbReference type="InterPro" id="IPR038063">
    <property type="entry name" value="Transpep_catalytic_dom"/>
</dbReference>
<feature type="active site" description="Proton donor/acceptor" evidence="7">
    <location>
        <position position="411"/>
    </location>
</feature>
<proteinExistence type="inferred from homology"/>
<dbReference type="RefSeq" id="WP_076370585.1">
    <property type="nucleotide sequence ID" value="NZ_FTMG01000001.1"/>
</dbReference>
<dbReference type="PROSITE" id="PS52029">
    <property type="entry name" value="LD_TPASE"/>
    <property type="match status" value="1"/>
</dbReference>
<reference evidence="11 12" key="1">
    <citation type="submission" date="2020-08" db="EMBL/GenBank/DDBJ databases">
        <title>Genomic Encyclopedia of Type Strains, Phase IV (KMG-V): Genome sequencing to study the core and pangenomes of soil and plant-associated prokaryotes.</title>
        <authorList>
            <person name="Whitman W."/>
        </authorList>
    </citation>
    <scope>NUCLEOTIDE SEQUENCE [LARGE SCALE GENOMIC DNA]</scope>
    <source>
        <strain evidence="9 11">ANJLi2</strain>
        <strain evidence="10 12">MP601</strain>
    </source>
</reference>
<evidence type="ECO:0000256" key="7">
    <source>
        <dbReference type="PROSITE-ProRule" id="PRU01373"/>
    </source>
</evidence>
<dbReference type="Proteomes" id="UP000548326">
    <property type="component" value="Unassembled WGS sequence"/>
</dbReference>
<dbReference type="Pfam" id="PF20142">
    <property type="entry name" value="Scaffold"/>
    <property type="match status" value="1"/>
</dbReference>
<comment type="pathway">
    <text evidence="1 7">Cell wall biogenesis; peptidoglycan biosynthesis.</text>
</comment>
<evidence type="ECO:0000259" key="8">
    <source>
        <dbReference type="PROSITE" id="PS52029"/>
    </source>
</evidence>
<dbReference type="GO" id="GO:0071555">
    <property type="term" value="P:cell wall organization"/>
    <property type="evidence" value="ECO:0007669"/>
    <property type="project" value="UniProtKB-UniRule"/>
</dbReference>
<dbReference type="GO" id="GO:0009252">
    <property type="term" value="P:peptidoglycan biosynthetic process"/>
    <property type="evidence" value="ECO:0007669"/>
    <property type="project" value="UniProtKB-UniPathway"/>
</dbReference>
<evidence type="ECO:0000256" key="1">
    <source>
        <dbReference type="ARBA" id="ARBA00004752"/>
    </source>
</evidence>
<evidence type="ECO:0000313" key="10">
    <source>
        <dbReference type="EMBL" id="MBB6126064.1"/>
    </source>
</evidence>
<evidence type="ECO:0000256" key="6">
    <source>
        <dbReference type="ARBA" id="ARBA00023316"/>
    </source>
</evidence>
<dbReference type="PANTHER" id="PTHR41533:SF2">
    <property type="entry name" value="BLR7131 PROTEIN"/>
    <property type="match status" value="1"/>
</dbReference>
<dbReference type="EMBL" id="JACHCB010000001">
    <property type="protein sequence ID" value="MBB6107865.1"/>
    <property type="molecule type" value="Genomic_DNA"/>
</dbReference>
<dbReference type="EMBL" id="JACHCA010000001">
    <property type="protein sequence ID" value="MBB6126064.1"/>
    <property type="molecule type" value="Genomic_DNA"/>
</dbReference>
<evidence type="ECO:0000256" key="2">
    <source>
        <dbReference type="ARBA" id="ARBA00005992"/>
    </source>
</evidence>
<accession>A0A1N6NQX9</accession>
<dbReference type="Pfam" id="PF03734">
    <property type="entry name" value="YkuD"/>
    <property type="match status" value="1"/>
</dbReference>
<keyword evidence="6 7" id="KW-0961">Cell wall biogenesis/degradation</keyword>
<dbReference type="InterPro" id="IPR045380">
    <property type="entry name" value="LD_TPept_scaffold_dom"/>
</dbReference>
<gene>
    <name evidence="10" type="ORF">HDF22_000165</name>
    <name evidence="9" type="ORF">HDF23_000595</name>
</gene>
<dbReference type="Proteomes" id="UP000541583">
    <property type="component" value="Unassembled WGS sequence"/>
</dbReference>
<feature type="domain" description="L,D-TPase catalytic" evidence="8">
    <location>
        <begin position="257"/>
        <end position="453"/>
    </location>
</feature>
<dbReference type="CDD" id="cd16913">
    <property type="entry name" value="YkuD_like"/>
    <property type="match status" value="1"/>
</dbReference>
<dbReference type="UniPathway" id="UPA00219"/>
<evidence type="ECO:0000256" key="4">
    <source>
        <dbReference type="ARBA" id="ARBA00022960"/>
    </source>
</evidence>
<dbReference type="STRING" id="354630.SAMN05421821_101222"/>
<keyword evidence="5 7" id="KW-0573">Peptidoglycan synthesis</keyword>
<dbReference type="PROSITE" id="PS51257">
    <property type="entry name" value="PROKAR_LIPOPROTEIN"/>
    <property type="match status" value="1"/>
</dbReference>
<comment type="caution">
    <text evidence="10">The sequence shown here is derived from an EMBL/GenBank/DDBJ whole genome shotgun (WGS) entry which is preliminary data.</text>
</comment>